<dbReference type="Pfam" id="PF03987">
    <property type="entry name" value="Autophagy_act_C"/>
    <property type="match status" value="1"/>
</dbReference>
<dbReference type="AlphaFoldDB" id="A0A9P4T3V7"/>
<gene>
    <name evidence="8" type="ORF">E8E13_000181</name>
</gene>
<keyword evidence="5" id="KW-0813">Transport</keyword>
<proteinExistence type="inferred from homology"/>
<dbReference type="GO" id="GO:0015031">
    <property type="term" value="P:protein transport"/>
    <property type="evidence" value="ECO:0007669"/>
    <property type="project" value="UniProtKB-KW"/>
</dbReference>
<keyword evidence="6" id="KW-0072">Autophagy</keyword>
<dbReference type="OrthoDB" id="4089664at2759"/>
<reference evidence="8" key="1">
    <citation type="submission" date="2019-04" db="EMBL/GenBank/DDBJ databases">
        <title>Sequencing of skin fungus with MAO and IRED activity.</title>
        <authorList>
            <person name="Marsaioli A.J."/>
            <person name="Bonatto J.M.C."/>
            <person name="Reis Junior O."/>
        </authorList>
    </citation>
    <scope>NUCLEOTIDE SEQUENCE</scope>
    <source>
        <strain evidence="8">30M1</strain>
    </source>
</reference>
<organism evidence="8 9">
    <name type="scientific">Curvularia kusanoi</name>
    <name type="common">Cochliobolus kusanoi</name>
    <dbReference type="NCBI Taxonomy" id="90978"/>
    <lineage>
        <taxon>Eukaryota</taxon>
        <taxon>Fungi</taxon>
        <taxon>Dikarya</taxon>
        <taxon>Ascomycota</taxon>
        <taxon>Pezizomycotina</taxon>
        <taxon>Dothideomycetes</taxon>
        <taxon>Pleosporomycetidae</taxon>
        <taxon>Pleosporales</taxon>
        <taxon>Pleosporineae</taxon>
        <taxon>Pleosporaceae</taxon>
        <taxon>Curvularia</taxon>
    </lineage>
</organism>
<protein>
    <recommendedName>
        <fullName evidence="2">Ubiquitin-like-conjugating enzyme ATG10</fullName>
    </recommendedName>
    <alternativeName>
        <fullName evidence="7">Autophagy-related protein 10</fullName>
    </alternativeName>
</protein>
<comment type="caution">
    <text evidence="8">The sequence shown here is derived from an EMBL/GenBank/DDBJ whole genome shotgun (WGS) entry which is preliminary data.</text>
</comment>
<dbReference type="Proteomes" id="UP000801428">
    <property type="component" value="Unassembled WGS sequence"/>
</dbReference>
<evidence type="ECO:0000313" key="8">
    <source>
        <dbReference type="EMBL" id="KAF2993303.1"/>
    </source>
</evidence>
<dbReference type="InterPro" id="IPR007135">
    <property type="entry name" value="Atg3/Atg10"/>
</dbReference>
<dbReference type="Gene3D" id="3.30.1460.50">
    <property type="match status" value="1"/>
</dbReference>
<evidence type="ECO:0000256" key="2">
    <source>
        <dbReference type="ARBA" id="ARBA00021099"/>
    </source>
</evidence>
<keyword evidence="4" id="KW-0833">Ubl conjugation pathway</keyword>
<keyword evidence="3" id="KW-0808">Transferase</keyword>
<dbReference type="GO" id="GO:0000045">
    <property type="term" value="P:autophagosome assembly"/>
    <property type="evidence" value="ECO:0007669"/>
    <property type="project" value="TreeGrafter"/>
</dbReference>
<evidence type="ECO:0000313" key="9">
    <source>
        <dbReference type="Proteomes" id="UP000801428"/>
    </source>
</evidence>
<dbReference type="GO" id="GO:0061651">
    <property type="term" value="F:Atg12 conjugating enzyme activity"/>
    <property type="evidence" value="ECO:0007669"/>
    <property type="project" value="TreeGrafter"/>
</dbReference>
<name>A0A9P4T3V7_CURKU</name>
<evidence type="ECO:0000256" key="5">
    <source>
        <dbReference type="ARBA" id="ARBA00022927"/>
    </source>
</evidence>
<accession>A0A9P4T3V7</accession>
<keyword evidence="5" id="KW-0653">Protein transport</keyword>
<dbReference type="PANTHER" id="PTHR14957">
    <property type="entry name" value="UBIQUITIN-LIKE-CONJUGATING ENZYME ATG10"/>
    <property type="match status" value="1"/>
</dbReference>
<dbReference type="PANTHER" id="PTHR14957:SF1">
    <property type="entry name" value="UBIQUITIN-LIKE-CONJUGATING ENZYME ATG10"/>
    <property type="match status" value="1"/>
</dbReference>
<keyword evidence="9" id="KW-1185">Reference proteome</keyword>
<dbReference type="GO" id="GO:0032446">
    <property type="term" value="P:protein modification by small protein conjugation"/>
    <property type="evidence" value="ECO:0007669"/>
    <property type="project" value="TreeGrafter"/>
</dbReference>
<comment type="similarity">
    <text evidence="1">Belongs to the ATG10 family.</text>
</comment>
<dbReference type="EMBL" id="SWKU01000055">
    <property type="protein sequence ID" value="KAF2993303.1"/>
    <property type="molecule type" value="Genomic_DNA"/>
</dbReference>
<evidence type="ECO:0000256" key="3">
    <source>
        <dbReference type="ARBA" id="ARBA00022679"/>
    </source>
</evidence>
<evidence type="ECO:0000256" key="1">
    <source>
        <dbReference type="ARBA" id="ARBA00005696"/>
    </source>
</evidence>
<evidence type="ECO:0000256" key="4">
    <source>
        <dbReference type="ARBA" id="ARBA00022786"/>
    </source>
</evidence>
<dbReference type="GO" id="GO:0000422">
    <property type="term" value="P:autophagy of mitochondrion"/>
    <property type="evidence" value="ECO:0007669"/>
    <property type="project" value="TreeGrafter"/>
</dbReference>
<dbReference type="GO" id="GO:0005829">
    <property type="term" value="C:cytosol"/>
    <property type="evidence" value="ECO:0007669"/>
    <property type="project" value="TreeGrafter"/>
</dbReference>
<evidence type="ECO:0000256" key="6">
    <source>
        <dbReference type="ARBA" id="ARBA00023006"/>
    </source>
</evidence>
<evidence type="ECO:0000256" key="7">
    <source>
        <dbReference type="ARBA" id="ARBA00029833"/>
    </source>
</evidence>
<sequence>METQLSPAAPIGSSKRMQACLRELASFPHLHDSNFEKACSAMLVNFSQYGRGQAEWTALEQLSQDGTTFLRITKPLLVHADPLDASANDEEAELDEEDDDEVADRAAVPCPAVIQYDVVLSPSYRVPVLYFTVVDSQHRYPPTLETLYSCIIPPTFKTQAEHVGVIGGITLTDHPATNKPVFFIHPCQTADVMEASAGGQNINAYDYLLMWIGALGKHVGLTVPLSLVITDQRQT</sequence>